<evidence type="ECO:0000256" key="1">
    <source>
        <dbReference type="SAM" id="Phobius"/>
    </source>
</evidence>
<feature type="transmembrane region" description="Helical" evidence="1">
    <location>
        <begin position="231"/>
        <end position="251"/>
    </location>
</feature>
<dbReference type="EMBL" id="OOIL02000537">
    <property type="protein sequence ID" value="VFQ66214.1"/>
    <property type="molecule type" value="Genomic_DNA"/>
</dbReference>
<organism evidence="2 3">
    <name type="scientific">Cuscuta campestris</name>
    <dbReference type="NCBI Taxonomy" id="132261"/>
    <lineage>
        <taxon>Eukaryota</taxon>
        <taxon>Viridiplantae</taxon>
        <taxon>Streptophyta</taxon>
        <taxon>Embryophyta</taxon>
        <taxon>Tracheophyta</taxon>
        <taxon>Spermatophyta</taxon>
        <taxon>Magnoliopsida</taxon>
        <taxon>eudicotyledons</taxon>
        <taxon>Gunneridae</taxon>
        <taxon>Pentapetalae</taxon>
        <taxon>asterids</taxon>
        <taxon>lamiids</taxon>
        <taxon>Solanales</taxon>
        <taxon>Convolvulaceae</taxon>
        <taxon>Cuscuteae</taxon>
        <taxon>Cuscuta</taxon>
        <taxon>Cuscuta subgen. Grammica</taxon>
        <taxon>Cuscuta sect. Cleistogrammica</taxon>
    </lineage>
</organism>
<dbReference type="AlphaFoldDB" id="A0A484KQK1"/>
<dbReference type="Proteomes" id="UP000595140">
    <property type="component" value="Unassembled WGS sequence"/>
</dbReference>
<evidence type="ECO:0000313" key="3">
    <source>
        <dbReference type="Proteomes" id="UP000595140"/>
    </source>
</evidence>
<protein>
    <submittedName>
        <fullName evidence="2">Uncharacterized protein</fullName>
    </submittedName>
</protein>
<accession>A0A484KQK1</accession>
<proteinExistence type="predicted"/>
<keyword evidence="1" id="KW-0812">Transmembrane</keyword>
<reference evidence="2 3" key="1">
    <citation type="submission" date="2018-04" db="EMBL/GenBank/DDBJ databases">
        <authorList>
            <person name="Vogel A."/>
        </authorList>
    </citation>
    <scope>NUCLEOTIDE SEQUENCE [LARGE SCALE GENOMIC DNA]</scope>
</reference>
<keyword evidence="3" id="KW-1185">Reference proteome</keyword>
<evidence type="ECO:0000313" key="2">
    <source>
        <dbReference type="EMBL" id="VFQ66214.1"/>
    </source>
</evidence>
<name>A0A484KQK1_9ASTE</name>
<keyword evidence="1" id="KW-0472">Membrane</keyword>
<gene>
    <name evidence="2" type="ORF">CCAM_LOCUS7990</name>
</gene>
<keyword evidence="1" id="KW-1133">Transmembrane helix</keyword>
<sequence>MMKLRVIRVYHVAAHSRGPESLDVVFHDSETKFLVYSKKFYGDIEFYEGVCAVEDSVDEIIKKLQAFRQIEGQPKYDSDVNAFAVEAFCSIQDLVRGLPIMPSLIPIELYLFNTTMMRSIRKLIGTPLDSAPTVPVQNTTLQDQECEKEIFIDPVGVPDDDHMIDLIDVVPVAVVDVVIDVSGDDQRDHTIQAKYSSDGIVFYVCTETFGMSESDVVVLYDSRDVTRAGRIFFSLVLWSCLLGVVNALSLAESFDAPFIKDKDWIRAHRLGQSRTNLFLFLANLLLRAKF</sequence>